<dbReference type="EMBL" id="SEOQ01001098">
    <property type="protein sequence ID" value="TFY53842.1"/>
    <property type="molecule type" value="Genomic_DNA"/>
</dbReference>
<feature type="region of interest" description="Disordered" evidence="1">
    <location>
        <begin position="197"/>
        <end position="222"/>
    </location>
</feature>
<sequence>MAFYSQMRSYKITGRCWSPAIASLTLRSSNQDISYTSLLTRLFKMRSYTTVAALMLAVPVFASPLPVTRGPKLGLLNRQTGVAAGGAAVPPLNLFPQSHIANDPAVAVSGAKASSTSPAPLDFPDDIPVTVEDASPTSPASLHFPDDLPLTVEPEGAAAAESGDFPVDVTDGTAFLDEFGLPSPTTDVPIAAHGLPADSDATWASPPLQANSPSSPIAPAAVSSPETVAGLPAPAGAVAPLPVPGKASPAAPAISHASPLTGASAPPAIPANTVVNPFPV</sequence>
<feature type="compositionally biased region" description="Low complexity" evidence="1">
    <location>
        <begin position="210"/>
        <end position="222"/>
    </location>
</feature>
<reference evidence="2 3" key="1">
    <citation type="submission" date="2019-02" db="EMBL/GenBank/DDBJ databases">
        <title>Genome sequencing of the rare red list fungi Dentipellis fragilis.</title>
        <authorList>
            <person name="Buettner E."/>
            <person name="Kellner H."/>
        </authorList>
    </citation>
    <scope>NUCLEOTIDE SEQUENCE [LARGE SCALE GENOMIC DNA]</scope>
    <source>
        <strain evidence="2 3">DSM 105465</strain>
    </source>
</reference>
<gene>
    <name evidence="2" type="ORF">EVG20_g9949</name>
</gene>
<keyword evidence="3" id="KW-1185">Reference proteome</keyword>
<comment type="caution">
    <text evidence="2">The sequence shown here is derived from an EMBL/GenBank/DDBJ whole genome shotgun (WGS) entry which is preliminary data.</text>
</comment>
<accession>A0A4Y9XVN5</accession>
<organism evidence="2 3">
    <name type="scientific">Dentipellis fragilis</name>
    <dbReference type="NCBI Taxonomy" id="205917"/>
    <lineage>
        <taxon>Eukaryota</taxon>
        <taxon>Fungi</taxon>
        <taxon>Dikarya</taxon>
        <taxon>Basidiomycota</taxon>
        <taxon>Agaricomycotina</taxon>
        <taxon>Agaricomycetes</taxon>
        <taxon>Russulales</taxon>
        <taxon>Hericiaceae</taxon>
        <taxon>Dentipellis</taxon>
    </lineage>
</organism>
<evidence type="ECO:0000313" key="2">
    <source>
        <dbReference type="EMBL" id="TFY53842.1"/>
    </source>
</evidence>
<name>A0A4Y9XVN5_9AGAM</name>
<evidence type="ECO:0000256" key="1">
    <source>
        <dbReference type="SAM" id="MobiDB-lite"/>
    </source>
</evidence>
<protein>
    <submittedName>
        <fullName evidence="2">Uncharacterized protein</fullName>
    </submittedName>
</protein>
<dbReference type="Proteomes" id="UP000298327">
    <property type="component" value="Unassembled WGS sequence"/>
</dbReference>
<feature type="non-terminal residue" evidence="2">
    <location>
        <position position="280"/>
    </location>
</feature>
<dbReference type="AlphaFoldDB" id="A0A4Y9XVN5"/>
<evidence type="ECO:0000313" key="3">
    <source>
        <dbReference type="Proteomes" id="UP000298327"/>
    </source>
</evidence>
<proteinExistence type="predicted"/>